<evidence type="ECO:0000313" key="2">
    <source>
        <dbReference type="EMBL" id="TCO71610.1"/>
    </source>
</evidence>
<dbReference type="Pfam" id="PF04246">
    <property type="entry name" value="RseC_MucC"/>
    <property type="match status" value="1"/>
</dbReference>
<protein>
    <submittedName>
        <fullName evidence="2">RseC/MucC-like positive regulator of sigma(E)</fullName>
    </submittedName>
</protein>
<name>A0A4V2SAG6_9RHOB</name>
<dbReference type="RefSeq" id="WP_132543907.1">
    <property type="nucleotide sequence ID" value="NZ_SLWW01000006.1"/>
</dbReference>
<sequence>MHRQDDSLGDDLAPRALSERLRVIAVSGGRLHLAADRAAGCAACAMRKGCGAAALSAGVRPAVIEIACPAGILVAPGDEVEVSIPGGRFLAAVGLAYLLPTMAVVIVAALSLALGLSDLWAALLCLPVLALALVPAARAERRGRLSRAMRIDAVYPAASLPRCGT</sequence>
<reference evidence="2 3" key="1">
    <citation type="submission" date="2019-03" db="EMBL/GenBank/DDBJ databases">
        <title>Genomic Encyclopedia of Type Strains, Phase IV (KMG-IV): sequencing the most valuable type-strain genomes for metagenomic binning, comparative biology and taxonomic classification.</title>
        <authorList>
            <person name="Goeker M."/>
        </authorList>
    </citation>
    <scope>NUCLEOTIDE SEQUENCE [LARGE SCALE GENOMIC DNA]</scope>
    <source>
        <strain evidence="2 3">DSM 4868</strain>
    </source>
</reference>
<dbReference type="InterPro" id="IPR007359">
    <property type="entry name" value="SigmaE_reg_RseC_MucC"/>
</dbReference>
<dbReference type="Proteomes" id="UP000295142">
    <property type="component" value="Unassembled WGS sequence"/>
</dbReference>
<keyword evidence="1" id="KW-0812">Transmembrane</keyword>
<proteinExistence type="predicted"/>
<dbReference type="EMBL" id="SLWW01000006">
    <property type="protein sequence ID" value="TCO71610.1"/>
    <property type="molecule type" value="Genomic_DNA"/>
</dbReference>
<feature type="transmembrane region" description="Helical" evidence="1">
    <location>
        <begin position="89"/>
        <end position="113"/>
    </location>
</feature>
<organism evidence="2 3">
    <name type="scientific">Rhodovulum euryhalinum</name>
    <dbReference type="NCBI Taxonomy" id="35805"/>
    <lineage>
        <taxon>Bacteria</taxon>
        <taxon>Pseudomonadati</taxon>
        <taxon>Pseudomonadota</taxon>
        <taxon>Alphaproteobacteria</taxon>
        <taxon>Rhodobacterales</taxon>
        <taxon>Paracoccaceae</taxon>
        <taxon>Rhodovulum</taxon>
    </lineage>
</organism>
<accession>A0A4V2SAG6</accession>
<gene>
    <name evidence="2" type="ORF">EV655_106102</name>
</gene>
<keyword evidence="3" id="KW-1185">Reference proteome</keyword>
<dbReference type="AlphaFoldDB" id="A0A4V2SAG6"/>
<evidence type="ECO:0000256" key="1">
    <source>
        <dbReference type="SAM" id="Phobius"/>
    </source>
</evidence>
<comment type="caution">
    <text evidence="2">The sequence shown here is derived from an EMBL/GenBank/DDBJ whole genome shotgun (WGS) entry which is preliminary data.</text>
</comment>
<keyword evidence="1" id="KW-1133">Transmembrane helix</keyword>
<keyword evidence="1" id="KW-0472">Membrane</keyword>
<evidence type="ECO:0000313" key="3">
    <source>
        <dbReference type="Proteomes" id="UP000295142"/>
    </source>
</evidence>
<feature type="transmembrane region" description="Helical" evidence="1">
    <location>
        <begin position="119"/>
        <end position="137"/>
    </location>
</feature>
<dbReference type="OrthoDB" id="7689231at2"/>
<dbReference type="PANTHER" id="PTHR35867">
    <property type="entry name" value="PROTEIN RSEC"/>
    <property type="match status" value="1"/>
</dbReference>
<dbReference type="PANTHER" id="PTHR35867:SF1">
    <property type="entry name" value="PROTEIN RSEC"/>
    <property type="match status" value="1"/>
</dbReference>